<dbReference type="STRING" id="1121919.SAMN02745975_02088"/>
<dbReference type="PANTHER" id="PTHR36930:SF1">
    <property type="entry name" value="MOSC DOMAIN-CONTAINING PROTEIN"/>
    <property type="match status" value="1"/>
</dbReference>
<evidence type="ECO:0000313" key="2">
    <source>
        <dbReference type="EMBL" id="SHJ43884.1"/>
    </source>
</evidence>
<dbReference type="Gene3D" id="2.40.33.20">
    <property type="entry name" value="PK beta-barrel domain-like"/>
    <property type="match status" value="1"/>
</dbReference>
<gene>
    <name evidence="2" type="ORF">SAMN02745975_02088</name>
</gene>
<evidence type="ECO:0000259" key="1">
    <source>
        <dbReference type="PROSITE" id="PS51340"/>
    </source>
</evidence>
<keyword evidence="3" id="KW-1185">Reference proteome</keyword>
<dbReference type="Pfam" id="PF03473">
    <property type="entry name" value="MOSC"/>
    <property type="match status" value="1"/>
</dbReference>
<dbReference type="GO" id="GO:0003824">
    <property type="term" value="F:catalytic activity"/>
    <property type="evidence" value="ECO:0007669"/>
    <property type="project" value="InterPro"/>
</dbReference>
<sequence length="146" mass="15997">MTGKVIAINISEKKGVPKRTIEEGFFEIDHGLVGDAHAGNWHRQVSLLGNESIEKMKAIGIEGLCTGKFAENLTTEGIDLWKLPVGTKLEIGETLQEVTQIGKECHTKCAIFHQVGNCVMPTEGIFTKVLKAGKIKINDLIKVIEE</sequence>
<dbReference type="InterPro" id="IPR011037">
    <property type="entry name" value="Pyrv_Knase-like_insert_dom_sf"/>
</dbReference>
<evidence type="ECO:0000313" key="3">
    <source>
        <dbReference type="Proteomes" id="UP000184536"/>
    </source>
</evidence>
<name>A0A1M6JB48_9FIRM</name>
<dbReference type="OrthoDB" id="9789048at2"/>
<dbReference type="Proteomes" id="UP000184536">
    <property type="component" value="Unassembled WGS sequence"/>
</dbReference>
<dbReference type="InterPro" id="IPR005302">
    <property type="entry name" value="MoCF_Sase_C"/>
</dbReference>
<proteinExistence type="predicted"/>
<organism evidence="2 3">
    <name type="scientific">Geosporobacter subterraneus DSM 17957</name>
    <dbReference type="NCBI Taxonomy" id="1121919"/>
    <lineage>
        <taxon>Bacteria</taxon>
        <taxon>Bacillati</taxon>
        <taxon>Bacillota</taxon>
        <taxon>Clostridia</taxon>
        <taxon>Peptostreptococcales</taxon>
        <taxon>Thermotaleaceae</taxon>
        <taxon>Geosporobacter</taxon>
    </lineage>
</organism>
<reference evidence="3" key="1">
    <citation type="submission" date="2016-11" db="EMBL/GenBank/DDBJ databases">
        <authorList>
            <person name="Varghese N."/>
            <person name="Submissions S."/>
        </authorList>
    </citation>
    <scope>NUCLEOTIDE SEQUENCE [LARGE SCALE GENOMIC DNA]</scope>
    <source>
        <strain evidence="3">DSM 17957</strain>
    </source>
</reference>
<dbReference type="PROSITE" id="PS51340">
    <property type="entry name" value="MOSC"/>
    <property type="match status" value="1"/>
</dbReference>
<feature type="domain" description="MOSC" evidence="1">
    <location>
        <begin position="18"/>
        <end position="144"/>
    </location>
</feature>
<dbReference type="SUPFAM" id="SSF50800">
    <property type="entry name" value="PK beta-barrel domain-like"/>
    <property type="match status" value="1"/>
</dbReference>
<dbReference type="RefSeq" id="WP_110941225.1">
    <property type="nucleotide sequence ID" value="NZ_FQZV01000025.1"/>
</dbReference>
<dbReference type="GO" id="GO:0030151">
    <property type="term" value="F:molybdenum ion binding"/>
    <property type="evidence" value="ECO:0007669"/>
    <property type="project" value="InterPro"/>
</dbReference>
<dbReference type="AlphaFoldDB" id="A0A1M6JB48"/>
<dbReference type="GO" id="GO:0030170">
    <property type="term" value="F:pyridoxal phosphate binding"/>
    <property type="evidence" value="ECO:0007669"/>
    <property type="project" value="InterPro"/>
</dbReference>
<dbReference type="EMBL" id="FQZV01000025">
    <property type="protein sequence ID" value="SHJ43884.1"/>
    <property type="molecule type" value="Genomic_DNA"/>
</dbReference>
<protein>
    <submittedName>
        <fullName evidence="2">MOSC domain-containing protein YiiM</fullName>
    </submittedName>
</protein>
<dbReference type="InterPro" id="IPR052716">
    <property type="entry name" value="MOSC_domain"/>
</dbReference>
<accession>A0A1M6JB48</accession>
<dbReference type="PANTHER" id="PTHR36930">
    <property type="entry name" value="METAL-SULFUR CLUSTER BIOSYNTHESIS PROTEINS YUAD-RELATED"/>
    <property type="match status" value="1"/>
</dbReference>